<dbReference type="GO" id="GO:0051301">
    <property type="term" value="P:cell division"/>
    <property type="evidence" value="ECO:0007669"/>
    <property type="project" value="UniProtKB-KW"/>
</dbReference>
<dbReference type="Gene3D" id="3.30.70.3040">
    <property type="match status" value="1"/>
</dbReference>
<protein>
    <recommendedName>
        <fullName evidence="5 12">Cell division protein FtsX</fullName>
    </recommendedName>
</protein>
<keyword evidence="7 12" id="KW-0132">Cell division</keyword>
<comment type="subcellular location">
    <subcellularLocation>
        <location evidence="2">Cell membrane</location>
        <topology evidence="2">Multi-pass membrane protein</topology>
    </subcellularLocation>
</comment>
<dbReference type="InterPro" id="IPR047929">
    <property type="entry name" value="FtsX_actino"/>
</dbReference>
<dbReference type="Pfam" id="PF18075">
    <property type="entry name" value="FtsX_ECD"/>
    <property type="match status" value="1"/>
</dbReference>
<evidence type="ECO:0000256" key="3">
    <source>
        <dbReference type="ARBA" id="ARBA00007379"/>
    </source>
</evidence>
<accession>A0A4R6RQB7</accession>
<sequence>MRASFVISEVITGLRRNVTMTVAMILTTAISLGLLGGGLLVVRMIDKMSVIYNDKVEVTVYLTKDVSAENDTLVNGKAGPGCSTQECTALRTQLENDPAVESVVFESRAQAYKRFQEIFAAQPELLKLARQESLPASFQVKTKDPNRSDVIKQTYSGKPGVDTVGDQADFLKRFFGLLNGIRNATFAIALIQAVAALLLISNTIQVSAFTRRTEVGIMRLVGATRWYTQLPFLLEAVVAGVVGAILGTLGLFGAKAWFLDKVLAGPISAGIMPPIDSLDVILVSPWLLLSAIVISAFTGYVTLRLYVRH</sequence>
<dbReference type="NCBIfam" id="NF038346">
    <property type="entry name" value="FtsX_actino"/>
    <property type="match status" value="1"/>
</dbReference>
<reference evidence="16 17" key="1">
    <citation type="submission" date="2019-03" db="EMBL/GenBank/DDBJ databases">
        <title>Genomic Encyclopedia of Type Strains, Phase IV (KMG-IV): sequencing the most valuable type-strain genomes for metagenomic binning, comparative biology and taxonomic classification.</title>
        <authorList>
            <person name="Goeker M."/>
        </authorList>
    </citation>
    <scope>NUCLEOTIDE SEQUENCE [LARGE SCALE GENOMIC DNA]</scope>
    <source>
        <strain evidence="16 17">DSM 45361</strain>
    </source>
</reference>
<keyword evidence="9 13" id="KW-1133">Transmembrane helix</keyword>
<dbReference type="OrthoDB" id="9812531at2"/>
<gene>
    <name evidence="16" type="ORF">EV186_11624</name>
</gene>
<dbReference type="EMBL" id="SNXZ01000016">
    <property type="protein sequence ID" value="TDP88979.1"/>
    <property type="molecule type" value="Genomic_DNA"/>
</dbReference>
<name>A0A4R6RQB7_LABRH</name>
<feature type="transmembrane region" description="Helical" evidence="13">
    <location>
        <begin position="184"/>
        <end position="209"/>
    </location>
</feature>
<dbReference type="Proteomes" id="UP000295444">
    <property type="component" value="Unassembled WGS sequence"/>
</dbReference>
<keyword evidence="10 12" id="KW-0472">Membrane</keyword>
<evidence type="ECO:0000313" key="17">
    <source>
        <dbReference type="Proteomes" id="UP000295444"/>
    </source>
</evidence>
<feature type="transmembrane region" description="Helical" evidence="13">
    <location>
        <begin position="21"/>
        <end position="45"/>
    </location>
</feature>
<dbReference type="InterPro" id="IPR040690">
    <property type="entry name" value="FtsX_ECD"/>
</dbReference>
<dbReference type="AlphaFoldDB" id="A0A4R6RQB7"/>
<comment type="similarity">
    <text evidence="3 12">Belongs to the ABC-4 integral membrane protein family. FtsX subfamily.</text>
</comment>
<keyword evidence="6 12" id="KW-1003">Cell membrane</keyword>
<evidence type="ECO:0000256" key="12">
    <source>
        <dbReference type="PIRNR" id="PIRNR003097"/>
    </source>
</evidence>
<feature type="transmembrane region" description="Helical" evidence="13">
    <location>
        <begin position="230"/>
        <end position="252"/>
    </location>
</feature>
<evidence type="ECO:0000256" key="5">
    <source>
        <dbReference type="ARBA" id="ARBA00021907"/>
    </source>
</evidence>
<dbReference type="InterPro" id="IPR003838">
    <property type="entry name" value="ABC3_permease_C"/>
</dbReference>
<evidence type="ECO:0000256" key="2">
    <source>
        <dbReference type="ARBA" id="ARBA00004651"/>
    </source>
</evidence>
<keyword evidence="8 13" id="KW-0812">Transmembrane</keyword>
<evidence type="ECO:0000256" key="6">
    <source>
        <dbReference type="ARBA" id="ARBA00022475"/>
    </source>
</evidence>
<feature type="domain" description="FtsX extracellular" evidence="15">
    <location>
        <begin position="56"/>
        <end position="164"/>
    </location>
</feature>
<dbReference type="GO" id="GO:0005886">
    <property type="term" value="C:plasma membrane"/>
    <property type="evidence" value="ECO:0007669"/>
    <property type="project" value="UniProtKB-SubCell"/>
</dbReference>
<dbReference type="RefSeq" id="WP_133854482.1">
    <property type="nucleotide sequence ID" value="NZ_SNXZ01000016.1"/>
</dbReference>
<dbReference type="Pfam" id="PF02687">
    <property type="entry name" value="FtsX"/>
    <property type="match status" value="1"/>
</dbReference>
<keyword evidence="11 12" id="KW-0131">Cell cycle</keyword>
<evidence type="ECO:0000256" key="9">
    <source>
        <dbReference type="ARBA" id="ARBA00022989"/>
    </source>
</evidence>
<evidence type="ECO:0000256" key="1">
    <source>
        <dbReference type="ARBA" id="ARBA00003552"/>
    </source>
</evidence>
<comment type="caution">
    <text evidence="16">The sequence shown here is derived from an EMBL/GenBank/DDBJ whole genome shotgun (WGS) entry which is preliminary data.</text>
</comment>
<dbReference type="PIRSF" id="PIRSF003097">
    <property type="entry name" value="FtsX"/>
    <property type="match status" value="1"/>
</dbReference>
<proteinExistence type="inferred from homology"/>
<dbReference type="PANTHER" id="PTHR47755:SF1">
    <property type="entry name" value="CELL DIVISION PROTEIN FTSX"/>
    <property type="match status" value="1"/>
</dbReference>
<evidence type="ECO:0000256" key="13">
    <source>
        <dbReference type="SAM" id="Phobius"/>
    </source>
</evidence>
<evidence type="ECO:0000256" key="11">
    <source>
        <dbReference type="ARBA" id="ARBA00023306"/>
    </source>
</evidence>
<organism evidence="16 17">
    <name type="scientific">Labedaea rhizosphaerae</name>
    <dbReference type="NCBI Taxonomy" id="598644"/>
    <lineage>
        <taxon>Bacteria</taxon>
        <taxon>Bacillati</taxon>
        <taxon>Actinomycetota</taxon>
        <taxon>Actinomycetes</taxon>
        <taxon>Pseudonocardiales</taxon>
        <taxon>Pseudonocardiaceae</taxon>
        <taxon>Labedaea</taxon>
    </lineage>
</organism>
<feature type="transmembrane region" description="Helical" evidence="13">
    <location>
        <begin position="286"/>
        <end position="307"/>
    </location>
</feature>
<dbReference type="PANTHER" id="PTHR47755">
    <property type="entry name" value="CELL DIVISION PROTEIN FTSX"/>
    <property type="match status" value="1"/>
</dbReference>
<evidence type="ECO:0000259" key="15">
    <source>
        <dbReference type="Pfam" id="PF18075"/>
    </source>
</evidence>
<dbReference type="InterPro" id="IPR004513">
    <property type="entry name" value="FtsX"/>
</dbReference>
<feature type="domain" description="ABC3 transporter permease C-terminal" evidence="14">
    <location>
        <begin position="187"/>
        <end position="298"/>
    </location>
</feature>
<comment type="function">
    <text evidence="1">Part of the ABC transporter FtsEX involved in cellular division.</text>
</comment>
<evidence type="ECO:0000256" key="7">
    <source>
        <dbReference type="ARBA" id="ARBA00022618"/>
    </source>
</evidence>
<evidence type="ECO:0000259" key="14">
    <source>
        <dbReference type="Pfam" id="PF02687"/>
    </source>
</evidence>
<evidence type="ECO:0000313" key="16">
    <source>
        <dbReference type="EMBL" id="TDP88979.1"/>
    </source>
</evidence>
<keyword evidence="17" id="KW-1185">Reference proteome</keyword>
<comment type="subunit">
    <text evidence="4">Forms a membrane-associated complex with FtsE.</text>
</comment>
<evidence type="ECO:0000256" key="8">
    <source>
        <dbReference type="ARBA" id="ARBA00022692"/>
    </source>
</evidence>
<evidence type="ECO:0000256" key="10">
    <source>
        <dbReference type="ARBA" id="ARBA00023136"/>
    </source>
</evidence>
<evidence type="ECO:0000256" key="4">
    <source>
        <dbReference type="ARBA" id="ARBA00011160"/>
    </source>
</evidence>